<dbReference type="AlphaFoldDB" id="A0A0L0FC60"/>
<evidence type="ECO:0000313" key="1">
    <source>
        <dbReference type="EMBL" id="KNC74362.1"/>
    </source>
</evidence>
<accession>A0A0L0FC60</accession>
<protein>
    <submittedName>
        <fullName evidence="1">Uncharacterized protein</fullName>
    </submittedName>
</protein>
<sequence length="169" mass="19876">MQYQEKPAMRGKEWPYYPNVLGYRVPLCNFPEAKFLSGRNSDSQCMEEMIINLNRMNLTYHIDHKSLVGAYRHGGNMPGDDILQIGFYMYYNKHMPSSLDNHFCERMTMEAGERSKDDTLCSKTYEWWASEWAPQTINENMERIGFDQNHWRSATLEVHGSQPTTFEGR</sequence>
<proteinExistence type="predicted"/>
<name>A0A0L0FC60_9EUKA</name>
<dbReference type="GeneID" id="25913592"/>
<reference evidence="1 2" key="1">
    <citation type="submission" date="2011-02" db="EMBL/GenBank/DDBJ databases">
        <title>The Genome Sequence of Sphaeroforma arctica JP610.</title>
        <authorList>
            <consortium name="The Broad Institute Genome Sequencing Platform"/>
            <person name="Russ C."/>
            <person name="Cuomo C."/>
            <person name="Young S.K."/>
            <person name="Zeng Q."/>
            <person name="Gargeya S."/>
            <person name="Alvarado L."/>
            <person name="Berlin A."/>
            <person name="Chapman S.B."/>
            <person name="Chen Z."/>
            <person name="Freedman E."/>
            <person name="Gellesch M."/>
            <person name="Goldberg J."/>
            <person name="Griggs A."/>
            <person name="Gujja S."/>
            <person name="Heilman E."/>
            <person name="Heiman D."/>
            <person name="Howarth C."/>
            <person name="Mehta T."/>
            <person name="Neiman D."/>
            <person name="Pearson M."/>
            <person name="Roberts A."/>
            <person name="Saif S."/>
            <person name="Shea T."/>
            <person name="Shenoy N."/>
            <person name="Sisk P."/>
            <person name="Stolte C."/>
            <person name="Sykes S."/>
            <person name="White J."/>
            <person name="Yandava C."/>
            <person name="Burger G."/>
            <person name="Gray M.W."/>
            <person name="Holland P.W.H."/>
            <person name="King N."/>
            <person name="Lang F.B.F."/>
            <person name="Roger A.J."/>
            <person name="Ruiz-Trillo I."/>
            <person name="Haas B."/>
            <person name="Nusbaum C."/>
            <person name="Birren B."/>
        </authorList>
    </citation>
    <scope>NUCLEOTIDE SEQUENCE [LARGE SCALE GENOMIC DNA]</scope>
    <source>
        <strain evidence="1 2">JP610</strain>
    </source>
</reference>
<organism evidence="1 2">
    <name type="scientific">Sphaeroforma arctica JP610</name>
    <dbReference type="NCBI Taxonomy" id="667725"/>
    <lineage>
        <taxon>Eukaryota</taxon>
        <taxon>Ichthyosporea</taxon>
        <taxon>Ichthyophonida</taxon>
        <taxon>Sphaeroforma</taxon>
    </lineage>
</organism>
<dbReference type="Proteomes" id="UP000054560">
    <property type="component" value="Unassembled WGS sequence"/>
</dbReference>
<keyword evidence="2" id="KW-1185">Reference proteome</keyword>
<evidence type="ECO:0000313" key="2">
    <source>
        <dbReference type="Proteomes" id="UP000054560"/>
    </source>
</evidence>
<gene>
    <name evidence="1" type="ORF">SARC_13088</name>
</gene>
<feature type="non-terminal residue" evidence="1">
    <location>
        <position position="169"/>
    </location>
</feature>
<dbReference type="EMBL" id="KQ244483">
    <property type="protein sequence ID" value="KNC74362.1"/>
    <property type="molecule type" value="Genomic_DNA"/>
</dbReference>
<dbReference type="RefSeq" id="XP_014148264.1">
    <property type="nucleotide sequence ID" value="XM_014292789.1"/>
</dbReference>